<evidence type="ECO:0000313" key="1">
    <source>
        <dbReference type="EMBL" id="KAK4225491.1"/>
    </source>
</evidence>
<dbReference type="AlphaFoldDB" id="A0AAN7BLG7"/>
<evidence type="ECO:0000313" key="2">
    <source>
        <dbReference type="Proteomes" id="UP001301958"/>
    </source>
</evidence>
<comment type="caution">
    <text evidence="1">The sequence shown here is derived from an EMBL/GenBank/DDBJ whole genome shotgun (WGS) entry which is preliminary data.</text>
</comment>
<keyword evidence="2" id="KW-1185">Reference proteome</keyword>
<protein>
    <submittedName>
        <fullName evidence="1">Uncharacterized protein</fullName>
    </submittedName>
</protein>
<proteinExistence type="predicted"/>
<organism evidence="1 2">
    <name type="scientific">Podospora fimiseda</name>
    <dbReference type="NCBI Taxonomy" id="252190"/>
    <lineage>
        <taxon>Eukaryota</taxon>
        <taxon>Fungi</taxon>
        <taxon>Dikarya</taxon>
        <taxon>Ascomycota</taxon>
        <taxon>Pezizomycotina</taxon>
        <taxon>Sordariomycetes</taxon>
        <taxon>Sordariomycetidae</taxon>
        <taxon>Sordariales</taxon>
        <taxon>Podosporaceae</taxon>
        <taxon>Podospora</taxon>
    </lineage>
</organism>
<name>A0AAN7BLG7_9PEZI</name>
<reference evidence="1" key="2">
    <citation type="submission" date="2023-05" db="EMBL/GenBank/DDBJ databases">
        <authorList>
            <consortium name="Lawrence Berkeley National Laboratory"/>
            <person name="Steindorff A."/>
            <person name="Hensen N."/>
            <person name="Bonometti L."/>
            <person name="Westerberg I."/>
            <person name="Brannstrom I.O."/>
            <person name="Guillou S."/>
            <person name="Cros-Aarteil S."/>
            <person name="Calhoun S."/>
            <person name="Haridas S."/>
            <person name="Kuo A."/>
            <person name="Mondo S."/>
            <person name="Pangilinan J."/>
            <person name="Riley R."/>
            <person name="Labutti K."/>
            <person name="Andreopoulos B."/>
            <person name="Lipzen A."/>
            <person name="Chen C."/>
            <person name="Yanf M."/>
            <person name="Daum C."/>
            <person name="Ng V."/>
            <person name="Clum A."/>
            <person name="Ohm R."/>
            <person name="Martin F."/>
            <person name="Silar P."/>
            <person name="Natvig D."/>
            <person name="Lalanne C."/>
            <person name="Gautier V."/>
            <person name="Ament-Velasquez S.L."/>
            <person name="Kruys A."/>
            <person name="Hutchinson M.I."/>
            <person name="Powell A.J."/>
            <person name="Barry K."/>
            <person name="Miller A.N."/>
            <person name="Grigoriev I.V."/>
            <person name="Debuchy R."/>
            <person name="Gladieux P."/>
            <person name="Thoren M.H."/>
            <person name="Johannesson H."/>
        </authorList>
    </citation>
    <scope>NUCLEOTIDE SEQUENCE</scope>
    <source>
        <strain evidence="1">CBS 990.96</strain>
    </source>
</reference>
<accession>A0AAN7BLG7</accession>
<reference evidence="1" key="1">
    <citation type="journal article" date="2023" name="Mol. Phylogenet. Evol.">
        <title>Genome-scale phylogeny and comparative genomics of the fungal order Sordariales.</title>
        <authorList>
            <person name="Hensen N."/>
            <person name="Bonometti L."/>
            <person name="Westerberg I."/>
            <person name="Brannstrom I.O."/>
            <person name="Guillou S."/>
            <person name="Cros-Aarteil S."/>
            <person name="Calhoun S."/>
            <person name="Haridas S."/>
            <person name="Kuo A."/>
            <person name="Mondo S."/>
            <person name="Pangilinan J."/>
            <person name="Riley R."/>
            <person name="LaButti K."/>
            <person name="Andreopoulos B."/>
            <person name="Lipzen A."/>
            <person name="Chen C."/>
            <person name="Yan M."/>
            <person name="Daum C."/>
            <person name="Ng V."/>
            <person name="Clum A."/>
            <person name="Steindorff A."/>
            <person name="Ohm R.A."/>
            <person name="Martin F."/>
            <person name="Silar P."/>
            <person name="Natvig D.O."/>
            <person name="Lalanne C."/>
            <person name="Gautier V."/>
            <person name="Ament-Velasquez S.L."/>
            <person name="Kruys A."/>
            <person name="Hutchinson M.I."/>
            <person name="Powell A.J."/>
            <person name="Barry K."/>
            <person name="Miller A.N."/>
            <person name="Grigoriev I.V."/>
            <person name="Debuchy R."/>
            <person name="Gladieux P."/>
            <person name="Hiltunen Thoren M."/>
            <person name="Johannesson H."/>
        </authorList>
    </citation>
    <scope>NUCLEOTIDE SEQUENCE</scope>
    <source>
        <strain evidence="1">CBS 990.96</strain>
    </source>
</reference>
<dbReference type="EMBL" id="MU865366">
    <property type="protein sequence ID" value="KAK4225491.1"/>
    <property type="molecule type" value="Genomic_DNA"/>
</dbReference>
<dbReference type="Proteomes" id="UP001301958">
    <property type="component" value="Unassembled WGS sequence"/>
</dbReference>
<sequence length="262" mass="28993">MKAKGERLANVDAMVCVTRTARVWQGSDVLGREPAEWVATEAEERSLLARYDGLIVIQRQRQRCMHFGGRCRATSPVRSGTNVLVMHLVLVPLQGRVGNRKFHGPPAPKERFFCFIPTRRAERKSWLPVPACQRHLTIWSFAGVAGVHIRFLFVSCGLFRLHLNTPRTQCRSVPVLASVADGVDGWAGGQVGILGYTAAREASPSTGGNSCSVCCTISLRRNGSKETTAGRSVKPSQGWLQIHHQHVKDSTKIPYFILQHTD</sequence>
<gene>
    <name evidence="1" type="ORF">QBC38DRAFT_263774</name>
</gene>